<proteinExistence type="predicted"/>
<name>A0A383CQC1_9ZZZZ</name>
<evidence type="ECO:0000259" key="2">
    <source>
        <dbReference type="PROSITE" id="PS51820"/>
    </source>
</evidence>
<organism evidence="3">
    <name type="scientific">marine metagenome</name>
    <dbReference type="NCBI Taxonomy" id="408172"/>
    <lineage>
        <taxon>unclassified sequences</taxon>
        <taxon>metagenomes</taxon>
        <taxon>ecological metagenomes</taxon>
    </lineage>
</organism>
<evidence type="ECO:0000313" key="3">
    <source>
        <dbReference type="EMBL" id="SVE34547.1"/>
    </source>
</evidence>
<gene>
    <name evidence="3" type="ORF">METZ01_LOCUS487401</name>
</gene>
<evidence type="ECO:0000256" key="1">
    <source>
        <dbReference type="SAM" id="MobiDB-lite"/>
    </source>
</evidence>
<accession>A0A383CQC1</accession>
<feature type="region of interest" description="Disordered" evidence="1">
    <location>
        <begin position="171"/>
        <end position="234"/>
    </location>
</feature>
<dbReference type="InterPro" id="IPR037524">
    <property type="entry name" value="PA14/GLEYA"/>
</dbReference>
<sequence length="234" mass="26364">MPRTTITQINKITMPEYHTKEIKGYFRAPYTGRYLVEAHSDDGIRAWISSEYTSFTYRGKAIRRGVDDLAGLYGDTRHEYFKGDGFRKGDDYNYHRDNTLIRTGWRTTNENLRSNRPGDRYVDLEGGKYYFVRVLTANNKGPGYSDIAWVCTPPNQAENFTLTIDDTEKAQNWTAGTTKRGRFEMSGRNCSVETPDDTSSNSSGNNSNNNAGGGGNKSNNSGNNENKKNKKGTN</sequence>
<feature type="compositionally biased region" description="Low complexity" evidence="1">
    <location>
        <begin position="199"/>
        <end position="210"/>
    </location>
</feature>
<dbReference type="AlphaFoldDB" id="A0A383CQC1"/>
<reference evidence="3" key="1">
    <citation type="submission" date="2018-05" db="EMBL/GenBank/DDBJ databases">
        <authorList>
            <person name="Lanie J.A."/>
            <person name="Ng W.-L."/>
            <person name="Kazmierczak K.M."/>
            <person name="Andrzejewski T.M."/>
            <person name="Davidsen T.M."/>
            <person name="Wayne K.J."/>
            <person name="Tettelin H."/>
            <person name="Glass J.I."/>
            <person name="Rusch D."/>
            <person name="Podicherti R."/>
            <person name="Tsui H.-C.T."/>
            <person name="Winkler M.E."/>
        </authorList>
    </citation>
    <scope>NUCLEOTIDE SEQUENCE</scope>
</reference>
<feature type="domain" description="PA14" evidence="2">
    <location>
        <begin position="1"/>
        <end position="167"/>
    </location>
</feature>
<dbReference type="PROSITE" id="PS51820">
    <property type="entry name" value="PA14"/>
    <property type="match status" value="1"/>
</dbReference>
<dbReference type="EMBL" id="UINC01210883">
    <property type="protein sequence ID" value="SVE34547.1"/>
    <property type="molecule type" value="Genomic_DNA"/>
</dbReference>
<protein>
    <recommendedName>
        <fullName evidence="2">PA14 domain-containing protein</fullName>
    </recommendedName>
</protein>
<feature type="non-terminal residue" evidence="3">
    <location>
        <position position="234"/>
    </location>
</feature>